<dbReference type="Gramene" id="PGSC0003DMT400085380">
    <property type="protein sequence ID" value="PGSC0003DMT400085380"/>
    <property type="gene ID" value="PGSC0003DMG400034951"/>
</dbReference>
<keyword evidence="3" id="KW-1185">Reference proteome</keyword>
<dbReference type="PaxDb" id="4113-PGSC0003DMT400085380"/>
<reference evidence="3" key="1">
    <citation type="journal article" date="2011" name="Nature">
        <title>Genome sequence and analysis of the tuber crop potato.</title>
        <authorList>
            <consortium name="The Potato Genome Sequencing Consortium"/>
        </authorList>
    </citation>
    <scope>NUCLEOTIDE SEQUENCE [LARGE SCALE GENOMIC DNA]</scope>
    <source>
        <strain evidence="3">cv. DM1-3 516 R44</strain>
    </source>
</reference>
<dbReference type="AlphaFoldDB" id="M1D9D9"/>
<protein>
    <submittedName>
        <fullName evidence="2">Uncharacterized protein</fullName>
    </submittedName>
</protein>
<accession>M1D9D9</accession>
<organism evidence="2 3">
    <name type="scientific">Solanum tuberosum</name>
    <name type="common">Potato</name>
    <dbReference type="NCBI Taxonomy" id="4113"/>
    <lineage>
        <taxon>Eukaryota</taxon>
        <taxon>Viridiplantae</taxon>
        <taxon>Streptophyta</taxon>
        <taxon>Embryophyta</taxon>
        <taxon>Tracheophyta</taxon>
        <taxon>Spermatophyta</taxon>
        <taxon>Magnoliopsida</taxon>
        <taxon>eudicotyledons</taxon>
        <taxon>Gunneridae</taxon>
        <taxon>Pentapetalae</taxon>
        <taxon>asterids</taxon>
        <taxon>lamiids</taxon>
        <taxon>Solanales</taxon>
        <taxon>Solanaceae</taxon>
        <taxon>Solanoideae</taxon>
        <taxon>Solaneae</taxon>
        <taxon>Solanum</taxon>
    </lineage>
</organism>
<proteinExistence type="predicted"/>
<dbReference type="HOGENOM" id="CLU_2101224_0_0_1"/>
<feature type="compositionally biased region" description="Basic and acidic residues" evidence="1">
    <location>
        <begin position="77"/>
        <end position="86"/>
    </location>
</feature>
<evidence type="ECO:0000256" key="1">
    <source>
        <dbReference type="SAM" id="MobiDB-lite"/>
    </source>
</evidence>
<dbReference type="InParanoid" id="M1D9D9"/>
<name>M1D9D9_SOLTU</name>
<feature type="region of interest" description="Disordered" evidence="1">
    <location>
        <begin position="77"/>
        <end position="116"/>
    </location>
</feature>
<sequence>MVVMMKLVDVSSWLMVVAEEYRVVGDAFVVVGGGARYDHGGIDYSGGGGGGGYRNVVLPHRDQLWAHEEALRKLHEAVNHGQDPRPVDGSTARGPDQQDRFYQKFPKVPSGPLVIG</sequence>
<reference evidence="2" key="2">
    <citation type="submission" date="2015-06" db="UniProtKB">
        <authorList>
            <consortium name="EnsemblPlants"/>
        </authorList>
    </citation>
    <scope>IDENTIFICATION</scope>
    <source>
        <strain evidence="2">DM1-3 516 R44</strain>
    </source>
</reference>
<dbReference type="EnsemblPlants" id="PGSC0003DMT400085380">
    <property type="protein sequence ID" value="PGSC0003DMT400085380"/>
    <property type="gene ID" value="PGSC0003DMG400034951"/>
</dbReference>
<evidence type="ECO:0000313" key="3">
    <source>
        <dbReference type="Proteomes" id="UP000011115"/>
    </source>
</evidence>
<dbReference type="Proteomes" id="UP000011115">
    <property type="component" value="Unassembled WGS sequence"/>
</dbReference>
<evidence type="ECO:0000313" key="2">
    <source>
        <dbReference type="EnsemblPlants" id="PGSC0003DMT400085380"/>
    </source>
</evidence>